<organism evidence="1 2">
    <name type="scientific">Hymenobacter bucti</name>
    <dbReference type="NCBI Taxonomy" id="1844114"/>
    <lineage>
        <taxon>Bacteria</taxon>
        <taxon>Pseudomonadati</taxon>
        <taxon>Bacteroidota</taxon>
        <taxon>Cytophagia</taxon>
        <taxon>Cytophagales</taxon>
        <taxon>Hymenobacteraceae</taxon>
        <taxon>Hymenobacter</taxon>
    </lineage>
</organism>
<evidence type="ECO:0008006" key="3">
    <source>
        <dbReference type="Google" id="ProtNLM"/>
    </source>
</evidence>
<comment type="caution">
    <text evidence="1">The sequence shown here is derived from an EMBL/GenBank/DDBJ whole genome shotgun (WGS) entry which is preliminary data.</text>
</comment>
<dbReference type="RefSeq" id="WP_382318547.1">
    <property type="nucleotide sequence ID" value="NZ_JBHUFD010000019.1"/>
</dbReference>
<proteinExistence type="predicted"/>
<name>A0ABW4R1A8_9BACT</name>
<keyword evidence="2" id="KW-1185">Reference proteome</keyword>
<sequence>MHSIINAYYYRMLTISKKASYLLFILFAGGVLISCGKKDPEPETPGFRLFTKQLEITDAAVKANFLKRSTAMFQTVSAIGPTDKIVFIKPDTAKFTSYYSFHYSVMKKGNQYLFYSPPVVQVAYNTELIRDMQKYTAPKVPVPGYLDIAYVTQEVRVGYGDTKQLEMPYIQYYWKRAAVAIRGPYKGVIFNELNDGVASNMIGLDTLAVKTGSISVPVQ</sequence>
<accession>A0ABW4R1A8</accession>
<protein>
    <recommendedName>
        <fullName evidence="3">DUF4292 domain-containing protein</fullName>
    </recommendedName>
</protein>
<evidence type="ECO:0000313" key="2">
    <source>
        <dbReference type="Proteomes" id="UP001597197"/>
    </source>
</evidence>
<gene>
    <name evidence="1" type="ORF">ACFSDX_24635</name>
</gene>
<dbReference type="Proteomes" id="UP001597197">
    <property type="component" value="Unassembled WGS sequence"/>
</dbReference>
<evidence type="ECO:0000313" key="1">
    <source>
        <dbReference type="EMBL" id="MFD1875642.1"/>
    </source>
</evidence>
<dbReference type="EMBL" id="JBHUFD010000019">
    <property type="protein sequence ID" value="MFD1875642.1"/>
    <property type="molecule type" value="Genomic_DNA"/>
</dbReference>
<reference evidence="2" key="1">
    <citation type="journal article" date="2019" name="Int. J. Syst. Evol. Microbiol.">
        <title>The Global Catalogue of Microorganisms (GCM) 10K type strain sequencing project: providing services to taxonomists for standard genome sequencing and annotation.</title>
        <authorList>
            <consortium name="The Broad Institute Genomics Platform"/>
            <consortium name="The Broad Institute Genome Sequencing Center for Infectious Disease"/>
            <person name="Wu L."/>
            <person name="Ma J."/>
        </authorList>
    </citation>
    <scope>NUCLEOTIDE SEQUENCE [LARGE SCALE GENOMIC DNA]</scope>
    <source>
        <strain evidence="2">CGMCC 1.15795</strain>
    </source>
</reference>